<sequence length="493" mass="58191">MYSIKVKIIIILVFLNIKYSSQKLVEISGPGLDPELIVMPARYFYVNFTFVDDKSYTPDLASKFAVEISGKTRKGNHCRIWVNKLDRKDGSFIVRYKIYETCYDFSINLYYNSKPIKGSPFIYKGPIQADQCNCPHEDFESWLKEYNCVKSYEQIDNDLKYFKEIDMKKKLQRIVEKFNRPESTSYCHYVIKDNKIYRTCYGKHVGFNMFADNILLSLTRKAMFPDVELVINLGDWPLVSKGSELLPVFSWCGSHDTMDIVMPTYDITESTLENMGRVTLDILSVQGGVELPWWQREEKAIWRGRDSRSERLKLVDIARDHPDLFNVSLTNFFFFREKENEYGPKQPHISFFKFFDYKYQVNIDGTVAAYRFPYLLAGGGLVLKQDSPYYEHFYSQLHDWEHFVPVKRDLSDLVDRLQWARSHDKDAYQIANNAKKFATENLSPQHIFCYHALLFWEWSKRIKSEVTIEENMTHVPQPTFDCDCKNIRFKEEL</sequence>
<reference evidence="1 2" key="1">
    <citation type="journal article" date="2021" name="Front. Genet.">
        <title>Chromosome-Level Genome Assembly Reveals Significant Gene Expansion in the Toll and IMD Signaling Pathways of Dendrolimus kikuchii.</title>
        <authorList>
            <person name="Zhou J."/>
            <person name="Wu P."/>
            <person name="Xiong Z."/>
            <person name="Liu N."/>
            <person name="Zhao N."/>
            <person name="Ji M."/>
            <person name="Qiu Y."/>
            <person name="Yang B."/>
        </authorList>
    </citation>
    <scope>NUCLEOTIDE SEQUENCE [LARGE SCALE GENOMIC DNA]</scope>
    <source>
        <strain evidence="1">Ann1</strain>
    </source>
</reference>
<organism evidence="1 2">
    <name type="scientific">Dendrolimus kikuchii</name>
    <dbReference type="NCBI Taxonomy" id="765133"/>
    <lineage>
        <taxon>Eukaryota</taxon>
        <taxon>Metazoa</taxon>
        <taxon>Ecdysozoa</taxon>
        <taxon>Arthropoda</taxon>
        <taxon>Hexapoda</taxon>
        <taxon>Insecta</taxon>
        <taxon>Pterygota</taxon>
        <taxon>Neoptera</taxon>
        <taxon>Endopterygota</taxon>
        <taxon>Lepidoptera</taxon>
        <taxon>Glossata</taxon>
        <taxon>Ditrysia</taxon>
        <taxon>Bombycoidea</taxon>
        <taxon>Lasiocampidae</taxon>
        <taxon>Dendrolimus</taxon>
    </lineage>
</organism>
<dbReference type="Proteomes" id="UP000824533">
    <property type="component" value="Linkage Group LG04"/>
</dbReference>
<protein>
    <submittedName>
        <fullName evidence="1">Uncharacterized protein</fullName>
    </submittedName>
</protein>
<comment type="caution">
    <text evidence="1">The sequence shown here is derived from an EMBL/GenBank/DDBJ whole genome shotgun (WGS) entry which is preliminary data.</text>
</comment>
<keyword evidence="2" id="KW-1185">Reference proteome</keyword>
<proteinExistence type="predicted"/>
<accession>A0ACC1DDR5</accession>
<gene>
    <name evidence="1" type="ORF">K1T71_002713</name>
</gene>
<dbReference type="EMBL" id="CM034390">
    <property type="protein sequence ID" value="KAJ0181991.1"/>
    <property type="molecule type" value="Genomic_DNA"/>
</dbReference>
<evidence type="ECO:0000313" key="2">
    <source>
        <dbReference type="Proteomes" id="UP000824533"/>
    </source>
</evidence>
<evidence type="ECO:0000313" key="1">
    <source>
        <dbReference type="EMBL" id="KAJ0181991.1"/>
    </source>
</evidence>
<name>A0ACC1DDR5_9NEOP</name>